<protein>
    <submittedName>
        <fullName evidence="1">Uncharacterized protein</fullName>
    </submittedName>
</protein>
<organism evidence="1 2">
    <name type="scientific">Periplaneta americana</name>
    <name type="common">American cockroach</name>
    <name type="synonym">Blatta americana</name>
    <dbReference type="NCBI Taxonomy" id="6978"/>
    <lineage>
        <taxon>Eukaryota</taxon>
        <taxon>Metazoa</taxon>
        <taxon>Ecdysozoa</taxon>
        <taxon>Arthropoda</taxon>
        <taxon>Hexapoda</taxon>
        <taxon>Insecta</taxon>
        <taxon>Pterygota</taxon>
        <taxon>Neoptera</taxon>
        <taxon>Polyneoptera</taxon>
        <taxon>Dictyoptera</taxon>
        <taxon>Blattodea</taxon>
        <taxon>Blattoidea</taxon>
        <taxon>Blattidae</taxon>
        <taxon>Blattinae</taxon>
        <taxon>Periplaneta</taxon>
    </lineage>
</organism>
<dbReference type="EMBL" id="JAJSOF020000011">
    <property type="protein sequence ID" value="KAJ4444312.1"/>
    <property type="molecule type" value="Genomic_DNA"/>
</dbReference>
<gene>
    <name evidence="1" type="ORF">ANN_06104</name>
</gene>
<evidence type="ECO:0000313" key="1">
    <source>
        <dbReference type="EMBL" id="KAJ4444312.1"/>
    </source>
</evidence>
<evidence type="ECO:0000313" key="2">
    <source>
        <dbReference type="Proteomes" id="UP001148838"/>
    </source>
</evidence>
<comment type="caution">
    <text evidence="1">The sequence shown here is derived from an EMBL/GenBank/DDBJ whole genome shotgun (WGS) entry which is preliminary data.</text>
</comment>
<keyword evidence="2" id="KW-1185">Reference proteome</keyword>
<dbReference type="Proteomes" id="UP001148838">
    <property type="component" value="Unassembled WGS sequence"/>
</dbReference>
<reference evidence="1 2" key="1">
    <citation type="journal article" date="2022" name="Allergy">
        <title>Genome assembly and annotation of Periplaneta americana reveal a comprehensive cockroach allergen profile.</title>
        <authorList>
            <person name="Wang L."/>
            <person name="Xiong Q."/>
            <person name="Saelim N."/>
            <person name="Wang L."/>
            <person name="Nong W."/>
            <person name="Wan A.T."/>
            <person name="Shi M."/>
            <person name="Liu X."/>
            <person name="Cao Q."/>
            <person name="Hui J.H.L."/>
            <person name="Sookrung N."/>
            <person name="Leung T.F."/>
            <person name="Tungtrongchitr A."/>
            <person name="Tsui S.K.W."/>
        </authorList>
    </citation>
    <scope>NUCLEOTIDE SEQUENCE [LARGE SCALE GENOMIC DNA]</scope>
    <source>
        <strain evidence="1">PWHHKU_190912</strain>
    </source>
</reference>
<proteinExistence type="predicted"/>
<accession>A0ABQ8TCM1</accession>
<sequence>MPKQRWTIIQPEWRIKFCYPDFLGKTITTSVPTFAFRFHAEDEELEEIYPSADETDEEADKQGIQYIY</sequence>
<name>A0ABQ8TCM1_PERAM</name>